<dbReference type="Gene3D" id="2.40.128.110">
    <property type="entry name" value="Lipid/polyisoprenoid-binding, YceI-like"/>
    <property type="match status" value="1"/>
</dbReference>
<gene>
    <name evidence="2" type="ORF">GCM10010992_19100</name>
</gene>
<dbReference type="InterPro" id="IPR036761">
    <property type="entry name" value="TTHA0802/YceI-like_sf"/>
</dbReference>
<evidence type="ECO:0000313" key="3">
    <source>
        <dbReference type="Proteomes" id="UP000620064"/>
    </source>
</evidence>
<evidence type="ECO:0000313" key="2">
    <source>
        <dbReference type="EMBL" id="GGP04929.1"/>
    </source>
</evidence>
<reference evidence="3" key="1">
    <citation type="journal article" date="2019" name="Int. J. Syst. Evol. Microbiol.">
        <title>The Global Catalogue of Microorganisms (GCM) 10K type strain sequencing project: providing services to taxonomists for standard genome sequencing and annotation.</title>
        <authorList>
            <consortium name="The Broad Institute Genomics Platform"/>
            <consortium name="The Broad Institute Genome Sequencing Center for Infectious Disease"/>
            <person name="Wu L."/>
            <person name="Ma J."/>
        </authorList>
    </citation>
    <scope>NUCLEOTIDE SEQUENCE [LARGE SCALE GENOMIC DNA]</scope>
    <source>
        <strain evidence="3">CGMCC 1.7656</strain>
    </source>
</reference>
<dbReference type="InterPro" id="IPR007372">
    <property type="entry name" value="Lipid/polyisoprenoid-bd_YceI"/>
</dbReference>
<dbReference type="EMBL" id="BMLV01000004">
    <property type="protein sequence ID" value="GGP04929.1"/>
    <property type="molecule type" value="Genomic_DNA"/>
</dbReference>
<accession>A0ABQ2NKW5</accession>
<dbReference type="Proteomes" id="UP000620064">
    <property type="component" value="Unassembled WGS sequence"/>
</dbReference>
<protein>
    <recommendedName>
        <fullName evidence="1">Lipid/polyisoprenoid-binding YceI-like domain-containing protein</fullName>
    </recommendedName>
</protein>
<name>A0ABQ2NKW5_9FLAO</name>
<sequence>MKHLIILYFLSLSVLGFSQENNFTILGKTNMKSFKCIDKNFTAPAQFVSQNSNKIVLNVKDFDCKYDFITKDFRKTLNADKFPQIHINFGKLKKNNNGTYLSAAEVTLMNKTKIYNVEISENGKILSGKQQVKFSDFGIVPPKKMGGMIVTKDEMDLSFSFQSN</sequence>
<dbReference type="SUPFAM" id="SSF101874">
    <property type="entry name" value="YceI-like"/>
    <property type="match status" value="1"/>
</dbReference>
<dbReference type="Pfam" id="PF04264">
    <property type="entry name" value="YceI"/>
    <property type="match status" value="1"/>
</dbReference>
<evidence type="ECO:0000259" key="1">
    <source>
        <dbReference type="Pfam" id="PF04264"/>
    </source>
</evidence>
<feature type="domain" description="Lipid/polyisoprenoid-binding YceI-like" evidence="1">
    <location>
        <begin position="33"/>
        <end position="162"/>
    </location>
</feature>
<organism evidence="2 3">
    <name type="scientific">Cloacibacterium rupense</name>
    <dbReference type="NCBI Taxonomy" id="517423"/>
    <lineage>
        <taxon>Bacteria</taxon>
        <taxon>Pseudomonadati</taxon>
        <taxon>Bacteroidota</taxon>
        <taxon>Flavobacteriia</taxon>
        <taxon>Flavobacteriales</taxon>
        <taxon>Weeksellaceae</taxon>
    </lineage>
</organism>
<proteinExistence type="predicted"/>
<keyword evidence="3" id="KW-1185">Reference proteome</keyword>
<comment type="caution">
    <text evidence="2">The sequence shown here is derived from an EMBL/GenBank/DDBJ whole genome shotgun (WGS) entry which is preliminary data.</text>
</comment>